<dbReference type="InterPro" id="IPR005186">
    <property type="entry name" value="FlaG"/>
</dbReference>
<dbReference type="PANTHER" id="PTHR37166">
    <property type="entry name" value="PROTEIN FLAG"/>
    <property type="match status" value="1"/>
</dbReference>
<proteinExistence type="predicted"/>
<evidence type="ECO:0000313" key="2">
    <source>
        <dbReference type="EMBL" id="MED5018443.1"/>
    </source>
</evidence>
<dbReference type="RefSeq" id="WP_328278721.1">
    <property type="nucleotide sequence ID" value="NZ_JARTLD010000034.1"/>
</dbReference>
<dbReference type="PANTHER" id="PTHR37166:SF1">
    <property type="entry name" value="PROTEIN FLAG"/>
    <property type="match status" value="1"/>
</dbReference>
<protein>
    <submittedName>
        <fullName evidence="2">Flagellar protein FlaG</fullName>
    </submittedName>
</protein>
<reference evidence="2 3" key="1">
    <citation type="submission" date="2023-03" db="EMBL/GenBank/DDBJ databases">
        <title>Bacillus Genome Sequencing.</title>
        <authorList>
            <person name="Dunlap C."/>
        </authorList>
    </citation>
    <scope>NUCLEOTIDE SEQUENCE [LARGE SCALE GENOMIC DNA]</scope>
    <source>
        <strain evidence="2 3">NRS-52</strain>
    </source>
</reference>
<dbReference type="Gene3D" id="3.30.160.170">
    <property type="entry name" value="FlaG-like"/>
    <property type="match status" value="1"/>
</dbReference>
<dbReference type="EMBL" id="JARTLD010000034">
    <property type="protein sequence ID" value="MED5018443.1"/>
    <property type="molecule type" value="Genomic_DNA"/>
</dbReference>
<keyword evidence="2" id="KW-0282">Flagellum</keyword>
<organism evidence="2 3">
    <name type="scientific">Paenibacillus chibensis</name>
    <dbReference type="NCBI Taxonomy" id="59846"/>
    <lineage>
        <taxon>Bacteria</taxon>
        <taxon>Bacillati</taxon>
        <taxon>Bacillota</taxon>
        <taxon>Bacilli</taxon>
        <taxon>Bacillales</taxon>
        <taxon>Paenibacillaceae</taxon>
        <taxon>Paenibacillus</taxon>
    </lineage>
</organism>
<accession>A0ABU6PU85</accession>
<keyword evidence="2" id="KW-0969">Cilium</keyword>
<evidence type="ECO:0000256" key="1">
    <source>
        <dbReference type="SAM" id="Coils"/>
    </source>
</evidence>
<evidence type="ECO:0000313" key="3">
    <source>
        <dbReference type="Proteomes" id="UP001343257"/>
    </source>
</evidence>
<dbReference type="SUPFAM" id="SSF160214">
    <property type="entry name" value="FlaG-like"/>
    <property type="match status" value="1"/>
</dbReference>
<dbReference type="Proteomes" id="UP001343257">
    <property type="component" value="Unassembled WGS sequence"/>
</dbReference>
<gene>
    <name evidence="2" type="ORF">P9847_14130</name>
</gene>
<sequence length="123" mass="14016">MNIGRVDRVAPEVSIKKSMEDISSLTESSSKLAGDLQNKTFSFQNLSEEEKKKLDEQLKKLNESISSTGKQLHFKYNDEAKQLYVEVVNSKTQEVISSLPPEFLIDLSIKMKEMIGMFLDKKI</sequence>
<dbReference type="Pfam" id="PF03646">
    <property type="entry name" value="FlaG"/>
    <property type="match status" value="1"/>
</dbReference>
<dbReference type="InterPro" id="IPR035924">
    <property type="entry name" value="FlaG-like_sf"/>
</dbReference>
<keyword evidence="3" id="KW-1185">Reference proteome</keyword>
<feature type="coiled-coil region" evidence="1">
    <location>
        <begin position="44"/>
        <end position="71"/>
    </location>
</feature>
<keyword evidence="2" id="KW-0966">Cell projection</keyword>
<comment type="caution">
    <text evidence="2">The sequence shown here is derived from an EMBL/GenBank/DDBJ whole genome shotgun (WGS) entry which is preliminary data.</text>
</comment>
<name>A0ABU6PU85_9BACL</name>
<keyword evidence="1" id="KW-0175">Coiled coil</keyword>